<dbReference type="RefSeq" id="WP_155276400.1">
    <property type="nucleotide sequence ID" value="NZ_JGVR01000008.1"/>
</dbReference>
<organism evidence="1 2">
    <name type="scientific">Sphingobium yanoikuyae</name>
    <name type="common">Sphingomonas yanoikuyae</name>
    <dbReference type="NCBI Taxonomy" id="13690"/>
    <lineage>
        <taxon>Bacteria</taxon>
        <taxon>Pseudomonadati</taxon>
        <taxon>Pseudomonadota</taxon>
        <taxon>Alphaproteobacteria</taxon>
        <taxon>Sphingomonadales</taxon>
        <taxon>Sphingomonadaceae</taxon>
        <taxon>Sphingobium</taxon>
    </lineage>
</organism>
<comment type="caution">
    <text evidence="1">The sequence shown here is derived from an EMBL/GenBank/DDBJ whole genome shotgun (WGS) entry which is preliminary data.</text>
</comment>
<accession>A0A084ENT7</accession>
<proteinExistence type="predicted"/>
<dbReference type="EMBL" id="JGVR01000008">
    <property type="protein sequence ID" value="KEZ19629.1"/>
    <property type="molecule type" value="Genomic_DNA"/>
</dbReference>
<dbReference type="eggNOG" id="ENOG50348PV">
    <property type="taxonomic scope" value="Bacteria"/>
</dbReference>
<dbReference type="PATRIC" id="fig|13690.10.peg.1787"/>
<dbReference type="AlphaFoldDB" id="A0A084ENT7"/>
<reference evidence="1 2" key="1">
    <citation type="submission" date="2014-03" db="EMBL/GenBank/DDBJ databases">
        <title>Genome sequence of Sphingobium yanoikuyae B1.</title>
        <authorList>
            <person name="Gan H.M."/>
            <person name="Gan H.Y."/>
            <person name="Savka M.A."/>
        </authorList>
    </citation>
    <scope>NUCLEOTIDE SEQUENCE [LARGE SCALE GENOMIC DNA]</scope>
    <source>
        <strain evidence="1 2">B1</strain>
    </source>
</reference>
<sequence length="380" mass="42339">MLGNIKHALRRTLKSVRKRRHFAPAVGPDMLTAFLRAHEFDGAAYASHYSDGHQLTPDEALEHFVNFGYREGRGAPLRLPMAAILALRQTHWHEAWQAEIGRRATWAALWTVNPNGNDFLKLTDLLSAGPDHLPAIMIGDSHSAFLNQAPAMLAAGIFPVLILCSGGSARGLQNTQSQSQYGAHILDLLARLTLVRARRPVVFKFGQVDMEFLFDLKRIKAGITAYESATMRKFIDDSIQRYAAFLAQCHAAYHGPMIVMGNFPPTLGDATLRAGYVNAHIAFLNEEDDIEQLRTALIALDHPPLGERTAMTRYWNHRLAEACDKLGLFYLEEFEGLLGKEGVVHPDLANPHDHHLQLGGRRIQRRITAVGAQLRKLARA</sequence>
<protein>
    <submittedName>
        <fullName evidence="1">Uncharacterized protein</fullName>
    </submittedName>
</protein>
<name>A0A084ENT7_SPHYA</name>
<dbReference type="Proteomes" id="UP000028534">
    <property type="component" value="Unassembled WGS sequence"/>
</dbReference>
<evidence type="ECO:0000313" key="2">
    <source>
        <dbReference type="Proteomes" id="UP000028534"/>
    </source>
</evidence>
<gene>
    <name evidence="1" type="ORF">CP98_01734</name>
</gene>
<evidence type="ECO:0000313" key="1">
    <source>
        <dbReference type="EMBL" id="KEZ19629.1"/>
    </source>
</evidence>